<dbReference type="AlphaFoldDB" id="A0A6I8MIU1"/>
<feature type="chain" id="PRO_5038510723" description="DUF2020 domain-containing protein" evidence="2">
    <location>
        <begin position="20"/>
        <end position="189"/>
    </location>
</feature>
<dbReference type="InterPro" id="IPR018567">
    <property type="entry name" value="DUF2020"/>
</dbReference>
<organism evidence="4 5">
    <name type="scientific">Corynebacterium rouxii</name>
    <dbReference type="NCBI Taxonomy" id="2719119"/>
    <lineage>
        <taxon>Bacteria</taxon>
        <taxon>Bacillati</taxon>
        <taxon>Actinomycetota</taxon>
        <taxon>Actinomycetes</taxon>
        <taxon>Mycobacteriales</taxon>
        <taxon>Corynebacteriaceae</taxon>
        <taxon>Corynebacterium</taxon>
    </lineage>
</organism>
<evidence type="ECO:0000313" key="5">
    <source>
        <dbReference type="Proteomes" id="UP000423525"/>
    </source>
</evidence>
<feature type="domain" description="DUF2020" evidence="3">
    <location>
        <begin position="48"/>
        <end position="189"/>
    </location>
</feature>
<dbReference type="Pfam" id="PF09449">
    <property type="entry name" value="DUF2020"/>
    <property type="match status" value="1"/>
</dbReference>
<feature type="region of interest" description="Disordered" evidence="1">
    <location>
        <begin position="22"/>
        <end position="42"/>
    </location>
</feature>
<keyword evidence="2" id="KW-0732">Signal</keyword>
<accession>A0A6I8MIU1</accession>
<evidence type="ECO:0000259" key="3">
    <source>
        <dbReference type="Pfam" id="PF09449"/>
    </source>
</evidence>
<sequence length="189" mass="20171">MKRTLLPAAALGVSVLLSACSSQNTPSSNEVSGAPAPADPAVVHDSALPFDALPMPPQGREGFEECPYLDSQWVADTNGQRMTGQGVDTRFDTPACVFWSYPEAPQATVMVRHMPSEEEAIRVVDWAAPIDTTEPAEEPEGWSGGRAGHEEGAVYAVQKGPVAVVVWSNQQQSLKAELMAKEAIVRLGL</sequence>
<reference evidence="4 5" key="1">
    <citation type="submission" date="2019-11" db="EMBL/GenBank/DDBJ databases">
        <authorList>
            <person name="Brisse S."/>
        </authorList>
    </citation>
    <scope>NUCLEOTIDE SEQUENCE [LARGE SCALE GENOMIC DNA]</scope>
    <source>
        <strain evidence="4">FRC0190</strain>
    </source>
</reference>
<dbReference type="PROSITE" id="PS51257">
    <property type="entry name" value="PROKAR_LIPOPROTEIN"/>
    <property type="match status" value="1"/>
</dbReference>
<gene>
    <name evidence="4" type="ORF">FRC0190_02293</name>
</gene>
<proteinExistence type="predicted"/>
<name>A0A6I8MIU1_9CORY</name>
<dbReference type="InterPro" id="IPR016123">
    <property type="entry name" value="Mog1/PsbP_a/b/a-sand"/>
</dbReference>
<dbReference type="Proteomes" id="UP000423525">
    <property type="component" value="Chromosome"/>
</dbReference>
<evidence type="ECO:0000256" key="1">
    <source>
        <dbReference type="SAM" id="MobiDB-lite"/>
    </source>
</evidence>
<dbReference type="KEGG" id="crf:FRC0190_02293"/>
<dbReference type="EMBL" id="LR738855">
    <property type="protein sequence ID" value="VZH86383.1"/>
    <property type="molecule type" value="Genomic_DNA"/>
</dbReference>
<feature type="signal peptide" evidence="2">
    <location>
        <begin position="1"/>
        <end position="19"/>
    </location>
</feature>
<dbReference type="SUPFAM" id="SSF55724">
    <property type="entry name" value="Mog1p/PsbP-like"/>
    <property type="match status" value="1"/>
</dbReference>
<protein>
    <recommendedName>
        <fullName evidence="3">DUF2020 domain-containing protein</fullName>
    </recommendedName>
</protein>
<dbReference type="Gene3D" id="3.40.1000.10">
    <property type="entry name" value="Mog1/PsbP, alpha/beta/alpha sandwich"/>
    <property type="match status" value="1"/>
</dbReference>
<evidence type="ECO:0000256" key="2">
    <source>
        <dbReference type="SAM" id="SignalP"/>
    </source>
</evidence>
<evidence type="ECO:0000313" key="4">
    <source>
        <dbReference type="EMBL" id="VZH86383.1"/>
    </source>
</evidence>